<dbReference type="SMART" id="SM00088">
    <property type="entry name" value="PINT"/>
    <property type="match status" value="1"/>
</dbReference>
<dbReference type="Proteomes" id="UP000007800">
    <property type="component" value="Unassembled WGS sequence"/>
</dbReference>
<evidence type="ECO:0000259" key="4">
    <source>
        <dbReference type="SMART" id="SM00088"/>
    </source>
</evidence>
<keyword evidence="3" id="KW-0812">Transmembrane</keyword>
<keyword evidence="3" id="KW-0472">Membrane</keyword>
<evidence type="ECO:0000256" key="1">
    <source>
        <dbReference type="ARBA" id="ARBA00008482"/>
    </source>
</evidence>
<evidence type="ECO:0000256" key="2">
    <source>
        <dbReference type="ARBA" id="ARBA00022790"/>
    </source>
</evidence>
<organism evidence="6">
    <name type="scientific">Perkinsus marinus (strain ATCC 50983 / TXsc)</name>
    <dbReference type="NCBI Taxonomy" id="423536"/>
    <lineage>
        <taxon>Eukaryota</taxon>
        <taxon>Sar</taxon>
        <taxon>Alveolata</taxon>
        <taxon>Perkinsozoa</taxon>
        <taxon>Perkinsea</taxon>
        <taxon>Perkinsida</taxon>
        <taxon>Perkinsidae</taxon>
        <taxon>Perkinsus</taxon>
    </lineage>
</organism>
<accession>C5KY46</accession>
<dbReference type="GO" id="GO:0008180">
    <property type="term" value="C:COP9 signalosome"/>
    <property type="evidence" value="ECO:0007669"/>
    <property type="project" value="UniProtKB-KW"/>
</dbReference>
<evidence type="ECO:0000313" key="5">
    <source>
        <dbReference type="EMBL" id="EER10598.1"/>
    </source>
</evidence>
<dbReference type="InterPro" id="IPR045237">
    <property type="entry name" value="COPS7/eIF3m"/>
</dbReference>
<protein>
    <submittedName>
        <fullName evidence="5">COP9 signalosome complex subunit 7B, putative</fullName>
    </submittedName>
</protein>
<gene>
    <name evidence="5" type="ORF">Pmar_PMAR022779</name>
</gene>
<feature type="domain" description="PCI" evidence="4">
    <location>
        <begin position="76"/>
        <end position="165"/>
    </location>
</feature>
<comment type="similarity">
    <text evidence="1">Belongs to the CSN7/EIF3M family. CSN7 subfamily.</text>
</comment>
<sequence length="271" mass="29766">MTGASFSTAVSPTPAALQRFVLLASSTTGQGTVRLIQELASSDDTTSRGWYTILELFAYGGTVEDYMNRDTRSLPSLSPPQYRKLQLLTLRSLAATSDNGDVPYSVVIGALRLEHDYEVEEAAIEAMDAAILECTLDPLHGTVHVGWVAGRDIPPESMDAVAETLERFLDHSKAVSRNIGNPSGTDDEVITKLAKLTKRLEVFKGTMDDYKHFIDEANTSMKGSVVAMIYLLSIALLICIDAGPRRRQVTIWTDIETIIVSRGRLIPDFNR</sequence>
<evidence type="ECO:0000256" key="3">
    <source>
        <dbReference type="SAM" id="Phobius"/>
    </source>
</evidence>
<name>C5KY46_PERM5</name>
<keyword evidence="6" id="KW-1185">Reference proteome</keyword>
<dbReference type="InterPro" id="IPR000717">
    <property type="entry name" value="PCI_dom"/>
</dbReference>
<dbReference type="OMA" id="SACEYRH"/>
<dbReference type="GeneID" id="9038740"/>
<keyword evidence="3" id="KW-1133">Transmembrane helix</keyword>
<dbReference type="OrthoDB" id="312173at2759"/>
<feature type="transmembrane region" description="Helical" evidence="3">
    <location>
        <begin position="221"/>
        <end position="240"/>
    </location>
</feature>
<dbReference type="EMBL" id="GG677303">
    <property type="protein sequence ID" value="EER10598.1"/>
    <property type="molecule type" value="Genomic_DNA"/>
</dbReference>
<keyword evidence="2" id="KW-0736">Signalosome</keyword>
<dbReference type="PANTHER" id="PTHR15350">
    <property type="entry name" value="COP9 SIGNALOSOME COMPLEX SUBUNIT 7/DENDRITIC CELL PROTEIN GA17"/>
    <property type="match status" value="1"/>
</dbReference>
<dbReference type="PANTHER" id="PTHR15350:SF5">
    <property type="entry name" value="COP9 SIGNALOSOME COMPLEX SUBUNIT 7"/>
    <property type="match status" value="1"/>
</dbReference>
<dbReference type="RefSeq" id="XP_002778803.1">
    <property type="nucleotide sequence ID" value="XM_002778757.1"/>
</dbReference>
<proteinExistence type="inferred from homology"/>
<dbReference type="InParanoid" id="C5KY46"/>
<dbReference type="AlphaFoldDB" id="C5KY46"/>
<evidence type="ECO:0000313" key="6">
    <source>
        <dbReference type="Proteomes" id="UP000007800"/>
    </source>
</evidence>
<reference evidence="5 6" key="1">
    <citation type="submission" date="2008-07" db="EMBL/GenBank/DDBJ databases">
        <authorList>
            <person name="El-Sayed N."/>
            <person name="Caler E."/>
            <person name="Inman J."/>
            <person name="Amedeo P."/>
            <person name="Hass B."/>
            <person name="Wortman J."/>
        </authorList>
    </citation>
    <scope>NUCLEOTIDE SEQUENCE [LARGE SCALE GENOMIC DNA]</scope>
    <source>
        <strain evidence="6">ATCC 50983 / TXsc</strain>
    </source>
</reference>